<organism evidence="2">
    <name type="scientific">termite gut metagenome</name>
    <dbReference type="NCBI Taxonomy" id="433724"/>
    <lineage>
        <taxon>unclassified sequences</taxon>
        <taxon>metagenomes</taxon>
        <taxon>organismal metagenomes</taxon>
    </lineage>
</organism>
<dbReference type="InterPro" id="IPR011138">
    <property type="entry name" value="Cytochrome_b-558"/>
</dbReference>
<reference evidence="2" key="1">
    <citation type="submission" date="2019-03" db="EMBL/GenBank/DDBJ databases">
        <title>Single cell metagenomics reveals metabolic interactions within the superorganism composed of flagellate Streblomastix strix and complex community of Bacteroidetes bacteria on its surface.</title>
        <authorList>
            <person name="Treitli S.C."/>
            <person name="Kolisko M."/>
            <person name="Husnik F."/>
            <person name="Keeling P."/>
            <person name="Hampl V."/>
        </authorList>
    </citation>
    <scope>NUCLEOTIDE SEQUENCE</scope>
    <source>
        <strain evidence="2">STM</strain>
    </source>
</reference>
<name>A0A5J4SSH0_9ZZZZ</name>
<evidence type="ECO:0000313" key="2">
    <source>
        <dbReference type="EMBL" id="KAA6348878.1"/>
    </source>
</evidence>
<dbReference type="Gene3D" id="1.20.1300.10">
    <property type="entry name" value="Fumarate reductase/succinate dehydrogenase, transmembrane subunit"/>
    <property type="match status" value="1"/>
</dbReference>
<keyword evidence="1" id="KW-0812">Transmembrane</keyword>
<feature type="transmembrane region" description="Helical" evidence="1">
    <location>
        <begin position="55"/>
        <end position="79"/>
    </location>
</feature>
<keyword evidence="1" id="KW-1133">Transmembrane helix</keyword>
<dbReference type="SUPFAM" id="SSF81343">
    <property type="entry name" value="Fumarate reductase respiratory complex transmembrane subunits"/>
    <property type="match status" value="1"/>
</dbReference>
<sequence>MYWLLNSSIGRKLIMSITGVCLVLFLLFHMTMNLVLVFSAEAYDWICEMLGANWYAVALTMVLAGGFVIHIGYGTWLTLQNQQARGADKYASANETKTEWAAKNMYILGLIILLGLAVHLCNFWYKMQLSELLHLEGAVSKGSGLVIGLFSNYPLYAIVYLAWLAAIWFHLTHGIWSAFQTLGLNGKTWYPRLKWIANIVATVIMIGFAVVPVYFTIRSFIN</sequence>
<dbReference type="GO" id="GO:0016020">
    <property type="term" value="C:membrane"/>
    <property type="evidence" value="ECO:0007669"/>
    <property type="project" value="InterPro"/>
</dbReference>
<feature type="transmembrane region" description="Helical" evidence="1">
    <location>
        <begin position="105"/>
        <end position="125"/>
    </location>
</feature>
<evidence type="ECO:0000256" key="1">
    <source>
        <dbReference type="SAM" id="Phobius"/>
    </source>
</evidence>
<dbReference type="AlphaFoldDB" id="A0A5J4SSH0"/>
<feature type="transmembrane region" description="Helical" evidence="1">
    <location>
        <begin position="153"/>
        <end position="175"/>
    </location>
</feature>
<protein>
    <submittedName>
        <fullName evidence="2">Succinate dehydrogenase/fumarate reductase cytochrome b subunit</fullName>
    </submittedName>
</protein>
<comment type="caution">
    <text evidence="2">The sequence shown here is derived from an EMBL/GenBank/DDBJ whole genome shotgun (WGS) entry which is preliminary data.</text>
</comment>
<feature type="transmembrane region" description="Helical" evidence="1">
    <location>
        <begin position="195"/>
        <end position="217"/>
    </location>
</feature>
<accession>A0A5J4SSH0</accession>
<gene>
    <name evidence="2" type="ORF">EZS27_003678</name>
</gene>
<dbReference type="InterPro" id="IPR034804">
    <property type="entry name" value="SQR/QFR_C/D"/>
</dbReference>
<proteinExistence type="predicted"/>
<keyword evidence="1" id="KW-0472">Membrane</keyword>
<dbReference type="NCBIfam" id="TIGR02046">
    <property type="entry name" value="sdhC_b558_fam"/>
    <property type="match status" value="1"/>
</dbReference>
<dbReference type="CDD" id="cd03498">
    <property type="entry name" value="SQR_TypeB_2_TM"/>
    <property type="match status" value="1"/>
</dbReference>
<dbReference type="EMBL" id="SNRY01000058">
    <property type="protein sequence ID" value="KAA6348878.1"/>
    <property type="molecule type" value="Genomic_DNA"/>
</dbReference>